<gene>
    <name evidence="3" type="ORF">S03H2_17342</name>
</gene>
<dbReference type="EMBL" id="BARU01008937">
    <property type="protein sequence ID" value="GAH46259.1"/>
    <property type="molecule type" value="Genomic_DNA"/>
</dbReference>
<feature type="non-terminal residue" evidence="3">
    <location>
        <position position="126"/>
    </location>
</feature>
<evidence type="ECO:0000256" key="1">
    <source>
        <dbReference type="SAM" id="MobiDB-lite"/>
    </source>
</evidence>
<evidence type="ECO:0000313" key="3">
    <source>
        <dbReference type="EMBL" id="GAH46259.1"/>
    </source>
</evidence>
<feature type="region of interest" description="Disordered" evidence="1">
    <location>
        <begin position="66"/>
        <end position="90"/>
    </location>
</feature>
<name>X1GXA0_9ZZZZ</name>
<accession>X1GXA0</accession>
<dbReference type="AlphaFoldDB" id="X1GXA0"/>
<evidence type="ECO:0008006" key="4">
    <source>
        <dbReference type="Google" id="ProtNLM"/>
    </source>
</evidence>
<comment type="caution">
    <text evidence="3">The sequence shown here is derived from an EMBL/GenBank/DDBJ whole genome shotgun (WGS) entry which is preliminary data.</text>
</comment>
<evidence type="ECO:0000256" key="2">
    <source>
        <dbReference type="SAM" id="Phobius"/>
    </source>
</evidence>
<keyword evidence="2" id="KW-1133">Transmembrane helix</keyword>
<reference evidence="3" key="1">
    <citation type="journal article" date="2014" name="Front. Microbiol.">
        <title>High frequency of phylogenetically diverse reductive dehalogenase-homologous genes in deep subseafloor sedimentary metagenomes.</title>
        <authorList>
            <person name="Kawai M."/>
            <person name="Futagami T."/>
            <person name="Toyoda A."/>
            <person name="Takaki Y."/>
            <person name="Nishi S."/>
            <person name="Hori S."/>
            <person name="Arai W."/>
            <person name="Tsubouchi T."/>
            <person name="Morono Y."/>
            <person name="Uchiyama I."/>
            <person name="Ito T."/>
            <person name="Fujiyama A."/>
            <person name="Inagaki F."/>
            <person name="Takami H."/>
        </authorList>
    </citation>
    <scope>NUCLEOTIDE SEQUENCE</scope>
    <source>
        <strain evidence="3">Expedition CK06-06</strain>
    </source>
</reference>
<feature type="compositionally biased region" description="Basic and acidic residues" evidence="1">
    <location>
        <begin position="66"/>
        <end position="88"/>
    </location>
</feature>
<protein>
    <recommendedName>
        <fullName evidence="4">LITAF domain-containing protein</fullName>
    </recommendedName>
</protein>
<feature type="transmembrane region" description="Helical" evidence="2">
    <location>
        <begin position="28"/>
        <end position="50"/>
    </location>
</feature>
<proteinExistence type="predicted"/>
<organism evidence="3">
    <name type="scientific">marine sediment metagenome</name>
    <dbReference type="NCBI Taxonomy" id="412755"/>
    <lineage>
        <taxon>unclassified sequences</taxon>
        <taxon>metagenomes</taxon>
        <taxon>ecological metagenomes</taxon>
    </lineage>
</organism>
<keyword evidence="2" id="KW-0812">Transmembrane</keyword>
<sequence length="126" mass="14402">MAKYAYCKVCDKKVDKPVRKPIETFHKVIWVIISIGTVGIGAIVFAFVYANRKRVYCPTCRTKVEFSSEPHKKPGDETEPLTPREKVLKKAGKAKEKKIKTEEEDSSEVVEEEEIEEKLTFCPYCG</sequence>
<keyword evidence="2" id="KW-0472">Membrane</keyword>